<dbReference type="Proteomes" id="UP001220662">
    <property type="component" value="Unassembled WGS sequence"/>
</dbReference>
<name>A0AAW6P5H2_9PSED</name>
<accession>A0AAW6P5H2</accession>
<reference evidence="1" key="1">
    <citation type="submission" date="2023-03" db="EMBL/GenBank/DDBJ databases">
        <title>Draft assemblies of triclosan tolerant bacteria isolated from returned activated sludge.</title>
        <authorList>
            <person name="Van Hamelsveld S."/>
        </authorList>
    </citation>
    <scope>NUCLEOTIDE SEQUENCE</scope>
    <source>
        <strain evidence="1">GW210015_S63</strain>
    </source>
</reference>
<dbReference type="AlphaFoldDB" id="A0AAW6P5H2"/>
<organism evidence="1 2">
    <name type="scientific">Pseudomonas citronellolis</name>
    <dbReference type="NCBI Taxonomy" id="53408"/>
    <lineage>
        <taxon>Bacteria</taxon>
        <taxon>Pseudomonadati</taxon>
        <taxon>Pseudomonadota</taxon>
        <taxon>Gammaproteobacteria</taxon>
        <taxon>Pseudomonadales</taxon>
        <taxon>Pseudomonadaceae</taxon>
        <taxon>Pseudomonas</taxon>
    </lineage>
</organism>
<sequence>MAKLTISDSVLDDVLVGTNPRLEKPDAESELHALRKLLGPACEQVIDAYTAVAGQKSTERAFKRFIRNMIAAT</sequence>
<comment type="caution">
    <text evidence="1">The sequence shown here is derived from an EMBL/GenBank/DDBJ whole genome shotgun (WGS) entry which is preliminary data.</text>
</comment>
<evidence type="ECO:0000313" key="1">
    <source>
        <dbReference type="EMBL" id="MDF3842289.1"/>
    </source>
</evidence>
<dbReference type="RefSeq" id="WP_152989157.1">
    <property type="nucleotide sequence ID" value="NZ_JARJLR010000207.1"/>
</dbReference>
<protein>
    <submittedName>
        <fullName evidence="1">Uncharacterized protein</fullName>
    </submittedName>
</protein>
<dbReference type="EMBL" id="JARJLR010000207">
    <property type="protein sequence ID" value="MDF3842289.1"/>
    <property type="molecule type" value="Genomic_DNA"/>
</dbReference>
<evidence type="ECO:0000313" key="2">
    <source>
        <dbReference type="Proteomes" id="UP001220662"/>
    </source>
</evidence>
<proteinExistence type="predicted"/>
<gene>
    <name evidence="1" type="ORF">P3W55_11280</name>
</gene>